<protein>
    <recommendedName>
        <fullName evidence="2">DUF4062 domain-containing protein</fullName>
    </recommendedName>
</protein>
<reference evidence="3 4" key="1">
    <citation type="submission" date="2014-11" db="EMBL/GenBank/DDBJ databases">
        <title>Genomics and ecophysiology of heterotrophic nitrogen fixing bacteria isolated from estuarine surface water.</title>
        <authorList>
            <person name="Bentzon-Tilia M."/>
            <person name="Severin I."/>
            <person name="Hansen L.H."/>
            <person name="Riemann L."/>
        </authorList>
    </citation>
    <scope>NUCLEOTIDE SEQUENCE [LARGE SCALE GENOMIC DNA]</scope>
    <source>
        <strain evidence="3 4">BAL398</strain>
    </source>
</reference>
<gene>
    <name evidence="3" type="ORF">OO17_07600</name>
</gene>
<evidence type="ECO:0000256" key="1">
    <source>
        <dbReference type="SAM" id="MobiDB-lite"/>
    </source>
</evidence>
<dbReference type="SUPFAM" id="SSF48371">
    <property type="entry name" value="ARM repeat"/>
    <property type="match status" value="1"/>
</dbReference>
<dbReference type="OrthoDB" id="9784936at2"/>
<evidence type="ECO:0000259" key="2">
    <source>
        <dbReference type="Pfam" id="PF13271"/>
    </source>
</evidence>
<feature type="compositionally biased region" description="Polar residues" evidence="1">
    <location>
        <begin position="179"/>
        <end position="198"/>
    </location>
</feature>
<dbReference type="InterPro" id="IPR016024">
    <property type="entry name" value="ARM-type_fold"/>
</dbReference>
<sequence length="824" mass="92586">MPDTRKIIRVFLASPGDLQDERRAAKAVVDEFNKLWADSLGYHVELIGWEDTISQYGRPQATINQDLERCELVIGMIWKRWGTPPSKSGPFTSGFEEEFETSLTSRRSAGRPELALFFKEVDKELLRDPGEELKKVVAFREKVIAEKEILFVPFKDLSEFEGKVRASITSYVQKLRNAESQKLSNETQATPTEPQQVMQDEEQPARDPSIAGETARFLRTFLTAAESSADNYTAIEVARLRLVATTVKEPGNDDTTIGAHDANLLFAQRSVLTLDRRENFGLVRSGLENLTSENVPLWHWYMDVDGFERGLLCLFSIFKDGHRIQANALLAARLIEEPLPISKEWPREFFLQRWLNKDTQSEQKSAALAYLADCGLPEDVPSIKEEFDRTNYQTRSASVDAILRINLRQGREQAIRALYELQPDSVDRQLLACVFEKDVAFDEEILVEGTSHRSASVRRITATILAKRGKLTVSDAERLLSDTDEDVRYVALRALADSGRTFTEEQAQSILLRQTGSGILGGPGAQSGGRQFAKFRETILAAKTDAELGVLAANESVFQRDVRLALLQRQFARQPQQLTSLIEDQFHRDFAKAVAEMASRYGEDNQLVKDTQGLGDFLRKGFTRQALDIVCKAGGAEHLKLVRNALESNFVDYSRHDVEYLQKHGEWQDIPLIIAAAGRSEAGTSLLGADHGAKYRSAAKAMYAIGKKRLAELLEQQMPKSLLARLIIEISESSYRNLTDAQLKKLFLDEDDSVRKACALKAVRTFSKTRLAQLLKEYVGSDGHRYYNVVHWLDLGVSVPKDGAKLAATKAITKDWPESCPVFD</sequence>
<dbReference type="Gene3D" id="1.25.10.10">
    <property type="entry name" value="Leucine-rich Repeat Variant"/>
    <property type="match status" value="1"/>
</dbReference>
<dbReference type="PATRIC" id="fig|1076.23.peg.740"/>
<dbReference type="RefSeq" id="WP_044408070.1">
    <property type="nucleotide sequence ID" value="NZ_JXXE01000147.1"/>
</dbReference>
<dbReference type="Pfam" id="PF13271">
    <property type="entry name" value="DUF4062"/>
    <property type="match status" value="1"/>
</dbReference>
<accession>A0A0D7EXW1</accession>
<dbReference type="EMBL" id="JXXE01000147">
    <property type="protein sequence ID" value="KIZ45663.1"/>
    <property type="molecule type" value="Genomic_DNA"/>
</dbReference>
<organism evidence="3 4">
    <name type="scientific">Rhodopseudomonas palustris</name>
    <dbReference type="NCBI Taxonomy" id="1076"/>
    <lineage>
        <taxon>Bacteria</taxon>
        <taxon>Pseudomonadati</taxon>
        <taxon>Pseudomonadota</taxon>
        <taxon>Alphaproteobacteria</taxon>
        <taxon>Hyphomicrobiales</taxon>
        <taxon>Nitrobacteraceae</taxon>
        <taxon>Rhodopseudomonas</taxon>
    </lineage>
</organism>
<comment type="caution">
    <text evidence="3">The sequence shown here is derived from an EMBL/GenBank/DDBJ whole genome shotgun (WGS) entry which is preliminary data.</text>
</comment>
<proteinExistence type="predicted"/>
<feature type="region of interest" description="Disordered" evidence="1">
    <location>
        <begin position="179"/>
        <end position="208"/>
    </location>
</feature>
<evidence type="ECO:0000313" key="4">
    <source>
        <dbReference type="Proteomes" id="UP000032515"/>
    </source>
</evidence>
<feature type="domain" description="DUF4062" evidence="2">
    <location>
        <begin position="9"/>
        <end position="101"/>
    </location>
</feature>
<dbReference type="AlphaFoldDB" id="A0A0D7EXW1"/>
<name>A0A0D7EXW1_RHOPL</name>
<evidence type="ECO:0000313" key="3">
    <source>
        <dbReference type="EMBL" id="KIZ45663.1"/>
    </source>
</evidence>
<dbReference type="InterPro" id="IPR011989">
    <property type="entry name" value="ARM-like"/>
</dbReference>
<dbReference type="InterPro" id="IPR025139">
    <property type="entry name" value="DUF4062"/>
</dbReference>
<dbReference type="Proteomes" id="UP000032515">
    <property type="component" value="Unassembled WGS sequence"/>
</dbReference>